<organism evidence="8">
    <name type="scientific">Terrestrivirus sp</name>
    <dbReference type="NCBI Taxonomy" id="2487775"/>
    <lineage>
        <taxon>Viruses</taxon>
        <taxon>Varidnaviria</taxon>
        <taxon>Bamfordvirae</taxon>
        <taxon>Nucleocytoviricota</taxon>
        <taxon>Megaviricetes</taxon>
        <taxon>Imitervirales</taxon>
        <taxon>Mimiviridae</taxon>
        <taxon>Klosneuvirinae</taxon>
    </lineage>
</organism>
<dbReference type="InterPro" id="IPR020821">
    <property type="entry name" value="ENPP1-3/EXOG-like_nuc-like"/>
</dbReference>
<evidence type="ECO:0000256" key="6">
    <source>
        <dbReference type="ARBA" id="ARBA00022842"/>
    </source>
</evidence>
<comment type="cofactor">
    <cofactor evidence="1">
        <name>Mg(2+)</name>
        <dbReference type="ChEBI" id="CHEBI:18420"/>
    </cofactor>
</comment>
<dbReference type="EMBL" id="MK071979">
    <property type="protein sequence ID" value="AYV75156.1"/>
    <property type="molecule type" value="Genomic_DNA"/>
</dbReference>
<dbReference type="InterPro" id="IPR001604">
    <property type="entry name" value="Endo_G_ENPP1-like_dom"/>
</dbReference>
<keyword evidence="4" id="KW-0479">Metal-binding</keyword>
<dbReference type="GO" id="GO:0046872">
    <property type="term" value="F:metal ion binding"/>
    <property type="evidence" value="ECO:0007669"/>
    <property type="project" value="UniProtKB-KW"/>
</dbReference>
<keyword evidence="6" id="KW-0460">Magnesium</keyword>
<dbReference type="InterPro" id="IPR018524">
    <property type="entry name" value="DNA/RNA_endonuclease_AS"/>
</dbReference>
<dbReference type="GO" id="GO:0016787">
    <property type="term" value="F:hydrolase activity"/>
    <property type="evidence" value="ECO:0007669"/>
    <property type="project" value="InterPro"/>
</dbReference>
<reference evidence="8" key="1">
    <citation type="submission" date="2018-10" db="EMBL/GenBank/DDBJ databases">
        <title>Hidden diversity of soil giant viruses.</title>
        <authorList>
            <person name="Schulz F."/>
            <person name="Alteio L."/>
            <person name="Goudeau D."/>
            <person name="Ryan E.M."/>
            <person name="Malmstrom R.R."/>
            <person name="Blanchard J."/>
            <person name="Woyke T."/>
        </authorList>
    </citation>
    <scope>NUCLEOTIDE SEQUENCE</scope>
    <source>
        <strain evidence="8">TEV1</strain>
    </source>
</reference>
<evidence type="ECO:0000256" key="2">
    <source>
        <dbReference type="ARBA" id="ARBA00010052"/>
    </source>
</evidence>
<gene>
    <name evidence="8" type="ORF">Terrestrivirus1_30</name>
</gene>
<dbReference type="GO" id="GO:0003676">
    <property type="term" value="F:nucleic acid binding"/>
    <property type="evidence" value="ECO:0007669"/>
    <property type="project" value="InterPro"/>
</dbReference>
<protein>
    <submittedName>
        <fullName evidence="8">DNA/RNA endonuclease</fullName>
    </submittedName>
</protein>
<dbReference type="GO" id="GO:0004519">
    <property type="term" value="F:endonuclease activity"/>
    <property type="evidence" value="ECO:0007669"/>
    <property type="project" value="UniProtKB-KW"/>
</dbReference>
<evidence type="ECO:0000256" key="4">
    <source>
        <dbReference type="ARBA" id="ARBA00022723"/>
    </source>
</evidence>
<dbReference type="InterPro" id="IPR044925">
    <property type="entry name" value="His-Me_finger_sf"/>
</dbReference>
<name>A0A3G4ZK07_9VIRU</name>
<keyword evidence="3" id="KW-0540">Nuclease</keyword>
<dbReference type="InterPro" id="IPR044929">
    <property type="entry name" value="DNA/RNA_non-sp_Endonuclease_sf"/>
</dbReference>
<evidence type="ECO:0000259" key="7">
    <source>
        <dbReference type="SMART" id="SM00477"/>
    </source>
</evidence>
<evidence type="ECO:0000256" key="1">
    <source>
        <dbReference type="ARBA" id="ARBA00001946"/>
    </source>
</evidence>
<evidence type="ECO:0000313" key="8">
    <source>
        <dbReference type="EMBL" id="AYV75156.1"/>
    </source>
</evidence>
<feature type="domain" description="ENPP1-3/EXOG-like endonuclease/phosphodiesterase" evidence="7">
    <location>
        <begin position="42"/>
        <end position="216"/>
    </location>
</feature>
<accession>A0A3G4ZK07</accession>
<keyword evidence="5 8" id="KW-0255">Endonuclease</keyword>
<dbReference type="SMART" id="SM00477">
    <property type="entry name" value="NUC"/>
    <property type="match status" value="1"/>
</dbReference>
<sequence length="221" mass="25849">MEKYLILIVFVLFMISVNANITNNCYVLNSTGIINEYPYTNNFIYAINFNKTLMQANYVYYITTSGGNGCYDYSDLCGNFRDDPYGINILTHDDYKYTGFDRGHIVPNADYGYDTYIISNVVPMLPYFNQQIWAKSEEELRQNYAGKLVYKGCDYSLDKFIISNLNNTLYVPIGCYYVIFNQTKLPDTVDIVRGQIIDYGYYLHSDEYFFEKTLPPWIYCE</sequence>
<dbReference type="PROSITE" id="PS01070">
    <property type="entry name" value="NUCLEASE_NON_SPEC"/>
    <property type="match status" value="1"/>
</dbReference>
<dbReference type="Gene3D" id="3.40.570.10">
    <property type="entry name" value="Extracellular Endonuclease, subunit A"/>
    <property type="match status" value="1"/>
</dbReference>
<evidence type="ECO:0000256" key="3">
    <source>
        <dbReference type="ARBA" id="ARBA00022722"/>
    </source>
</evidence>
<dbReference type="SUPFAM" id="SSF54060">
    <property type="entry name" value="His-Me finger endonucleases"/>
    <property type="match status" value="1"/>
</dbReference>
<keyword evidence="5 8" id="KW-0378">Hydrolase</keyword>
<comment type="similarity">
    <text evidence="2">Belongs to the DNA/RNA non-specific endonuclease family.</text>
</comment>
<proteinExistence type="inferred from homology"/>
<dbReference type="Pfam" id="PF01223">
    <property type="entry name" value="Endonuclease_NS"/>
    <property type="match status" value="1"/>
</dbReference>
<evidence type="ECO:0000256" key="5">
    <source>
        <dbReference type="ARBA" id="ARBA00022759"/>
    </source>
</evidence>